<dbReference type="Pfam" id="PF00512">
    <property type="entry name" value="HisKA"/>
    <property type="match status" value="1"/>
</dbReference>
<keyword evidence="4" id="KW-0597">Phosphoprotein</keyword>
<comment type="subcellular location">
    <subcellularLocation>
        <location evidence="2">Membrane</location>
    </subcellularLocation>
</comment>
<evidence type="ECO:0000256" key="5">
    <source>
        <dbReference type="ARBA" id="ARBA00022679"/>
    </source>
</evidence>
<dbReference type="SUPFAM" id="SSF47384">
    <property type="entry name" value="Homodimeric domain of signal transducing histidine kinase"/>
    <property type="match status" value="1"/>
</dbReference>
<dbReference type="InterPro" id="IPR003661">
    <property type="entry name" value="HisK_dim/P_dom"/>
</dbReference>
<dbReference type="Proteomes" id="UP000809621">
    <property type="component" value="Unassembled WGS sequence"/>
</dbReference>
<comment type="caution">
    <text evidence="12">The sequence shown here is derived from an EMBL/GenBank/DDBJ whole genome shotgun (WGS) entry which is preliminary data.</text>
</comment>
<evidence type="ECO:0000256" key="9">
    <source>
        <dbReference type="SAM" id="Phobius"/>
    </source>
</evidence>
<dbReference type="SMART" id="SM00387">
    <property type="entry name" value="HATPase_c"/>
    <property type="match status" value="1"/>
</dbReference>
<proteinExistence type="predicted"/>
<dbReference type="CDD" id="cd00082">
    <property type="entry name" value="HisKA"/>
    <property type="match status" value="1"/>
</dbReference>
<dbReference type="PANTHER" id="PTHR45453:SF1">
    <property type="entry name" value="PHOSPHATE REGULON SENSOR PROTEIN PHOR"/>
    <property type="match status" value="1"/>
</dbReference>
<gene>
    <name evidence="12" type="ORF">JQC93_09370</name>
</gene>
<keyword evidence="6 12" id="KW-0418">Kinase</keyword>
<feature type="transmembrane region" description="Helical" evidence="9">
    <location>
        <begin position="6"/>
        <end position="30"/>
    </location>
</feature>
<keyword evidence="9" id="KW-1133">Transmembrane helix</keyword>
<dbReference type="InterPro" id="IPR036890">
    <property type="entry name" value="HATPase_C_sf"/>
</dbReference>
<feature type="domain" description="HAMP" evidence="11">
    <location>
        <begin position="202"/>
        <end position="254"/>
    </location>
</feature>
<dbReference type="SUPFAM" id="SSF158472">
    <property type="entry name" value="HAMP domain-like"/>
    <property type="match status" value="1"/>
</dbReference>
<organism evidence="12 13">
    <name type="scientific">Vibrio ulleungensis</name>
    <dbReference type="NCBI Taxonomy" id="2807619"/>
    <lineage>
        <taxon>Bacteria</taxon>
        <taxon>Pseudomonadati</taxon>
        <taxon>Pseudomonadota</taxon>
        <taxon>Gammaproteobacteria</taxon>
        <taxon>Vibrionales</taxon>
        <taxon>Vibrionaceae</taxon>
        <taxon>Vibrio</taxon>
    </lineage>
</organism>
<dbReference type="EMBL" id="JAFEUM010000003">
    <property type="protein sequence ID" value="MBM7036616.1"/>
    <property type="molecule type" value="Genomic_DNA"/>
</dbReference>
<protein>
    <recommendedName>
        <fullName evidence="3">histidine kinase</fullName>
        <ecNumber evidence="3">2.7.13.3</ecNumber>
    </recommendedName>
</protein>
<dbReference type="Pfam" id="PF00672">
    <property type="entry name" value="HAMP"/>
    <property type="match status" value="1"/>
</dbReference>
<dbReference type="InterPro" id="IPR036097">
    <property type="entry name" value="HisK_dim/P_sf"/>
</dbReference>
<keyword evidence="7" id="KW-0902">Two-component regulatory system</keyword>
<evidence type="ECO:0000256" key="3">
    <source>
        <dbReference type="ARBA" id="ARBA00012438"/>
    </source>
</evidence>
<accession>A0ABS2HLC4</accession>
<keyword evidence="9" id="KW-0812">Transmembrane</keyword>
<dbReference type="InterPro" id="IPR004358">
    <property type="entry name" value="Sig_transdc_His_kin-like_C"/>
</dbReference>
<feature type="domain" description="Histidine kinase" evidence="10">
    <location>
        <begin position="262"/>
        <end position="477"/>
    </location>
</feature>
<dbReference type="CDD" id="cd00075">
    <property type="entry name" value="HATPase"/>
    <property type="match status" value="1"/>
</dbReference>
<name>A0ABS2HLC4_9VIBR</name>
<dbReference type="EC" id="2.7.13.3" evidence="3"/>
<dbReference type="SMART" id="SM00388">
    <property type="entry name" value="HisKA"/>
    <property type="match status" value="1"/>
</dbReference>
<dbReference type="Gene3D" id="1.10.287.130">
    <property type="match status" value="1"/>
</dbReference>
<evidence type="ECO:0000256" key="8">
    <source>
        <dbReference type="SAM" id="MobiDB-lite"/>
    </source>
</evidence>
<dbReference type="InterPro" id="IPR003660">
    <property type="entry name" value="HAMP_dom"/>
</dbReference>
<dbReference type="InterPro" id="IPR050351">
    <property type="entry name" value="BphY/WalK/GraS-like"/>
</dbReference>
<dbReference type="PANTHER" id="PTHR45453">
    <property type="entry name" value="PHOSPHATE REGULON SENSOR PROTEIN PHOR"/>
    <property type="match status" value="1"/>
</dbReference>
<dbReference type="GO" id="GO:0016301">
    <property type="term" value="F:kinase activity"/>
    <property type="evidence" value="ECO:0007669"/>
    <property type="project" value="UniProtKB-KW"/>
</dbReference>
<dbReference type="SUPFAM" id="SSF55874">
    <property type="entry name" value="ATPase domain of HSP90 chaperone/DNA topoisomerase II/histidine kinase"/>
    <property type="match status" value="1"/>
</dbReference>
<dbReference type="SMART" id="SM00304">
    <property type="entry name" value="HAMP"/>
    <property type="match status" value="1"/>
</dbReference>
<dbReference type="PRINTS" id="PR00344">
    <property type="entry name" value="BCTRLSENSOR"/>
</dbReference>
<evidence type="ECO:0000256" key="7">
    <source>
        <dbReference type="ARBA" id="ARBA00023012"/>
    </source>
</evidence>
<evidence type="ECO:0000313" key="12">
    <source>
        <dbReference type="EMBL" id="MBM7036616.1"/>
    </source>
</evidence>
<keyword evidence="13" id="KW-1185">Reference proteome</keyword>
<evidence type="ECO:0000256" key="1">
    <source>
        <dbReference type="ARBA" id="ARBA00000085"/>
    </source>
</evidence>
<keyword evidence="5" id="KW-0808">Transferase</keyword>
<dbReference type="InterPro" id="IPR005467">
    <property type="entry name" value="His_kinase_dom"/>
</dbReference>
<evidence type="ECO:0000313" key="13">
    <source>
        <dbReference type="Proteomes" id="UP000809621"/>
    </source>
</evidence>
<evidence type="ECO:0000259" key="11">
    <source>
        <dbReference type="PROSITE" id="PS50885"/>
    </source>
</evidence>
<feature type="transmembrane region" description="Helical" evidence="9">
    <location>
        <begin position="181"/>
        <end position="205"/>
    </location>
</feature>
<dbReference type="Pfam" id="PF02518">
    <property type="entry name" value="HATPase_c"/>
    <property type="match status" value="1"/>
</dbReference>
<dbReference type="PROSITE" id="PS50109">
    <property type="entry name" value="HIS_KIN"/>
    <property type="match status" value="1"/>
</dbReference>
<dbReference type="Gene3D" id="6.10.340.10">
    <property type="match status" value="1"/>
</dbReference>
<dbReference type="PROSITE" id="PS51257">
    <property type="entry name" value="PROKAR_LIPOPROTEIN"/>
    <property type="match status" value="1"/>
</dbReference>
<keyword evidence="9" id="KW-0472">Membrane</keyword>
<dbReference type="CDD" id="cd06225">
    <property type="entry name" value="HAMP"/>
    <property type="match status" value="1"/>
</dbReference>
<evidence type="ECO:0000259" key="10">
    <source>
        <dbReference type="PROSITE" id="PS50109"/>
    </source>
</evidence>
<evidence type="ECO:0000256" key="2">
    <source>
        <dbReference type="ARBA" id="ARBA00004370"/>
    </source>
</evidence>
<feature type="region of interest" description="Disordered" evidence="8">
    <location>
        <begin position="83"/>
        <end position="113"/>
    </location>
</feature>
<dbReference type="RefSeq" id="WP_205158187.1">
    <property type="nucleotide sequence ID" value="NZ_JAFEUM010000003.1"/>
</dbReference>
<dbReference type="Gene3D" id="3.30.565.10">
    <property type="entry name" value="Histidine kinase-like ATPase, C-terminal domain"/>
    <property type="match status" value="1"/>
</dbReference>
<evidence type="ECO:0000256" key="4">
    <source>
        <dbReference type="ARBA" id="ARBA00022553"/>
    </source>
</evidence>
<dbReference type="PROSITE" id="PS50885">
    <property type="entry name" value="HAMP"/>
    <property type="match status" value="1"/>
</dbReference>
<sequence>MKWPLRYQFVATYLLVSVFTACVIYALVVFTSEQRISQLKLNYQTEEMIAEIVSWYEAEKDWRGFEAYFVTLHPQYIQLAGTREDNPNPVAAEESNSLEPGETPPRGPEGPKRHGIVSQSNVVLANFLGFRVGDVISSAYLREAQPITVEGTLVAWIVPPEATGLSLASQRELFQDNFTQIFKISLIVGVIVSLIFGQVFSRWLLKPMDRLYSAMSSMAKGRLYQQVPVTSNNELAELTLGFNKMSESLTQADQKRRRLTADITHDLGTPIQVISGYIEMAQNGDVELNNERLKIVRNELKLVERLIRDMNLLAKTDSQSLSLQLSEVPLDKLLVAVHQRFLPKCEEKQIILLLNLESTLPSLYLDEARMLQVLGNLLENAVRHTPSRGKIVVSGKQCDGYCELRIKDSGCGVAPEKLEHIFDRFYRIEPARSGSDGNSGLGLTIAKGILDMHGAEIKAHSDGANGTEFIIRMPHKINTA</sequence>
<evidence type="ECO:0000256" key="6">
    <source>
        <dbReference type="ARBA" id="ARBA00022777"/>
    </source>
</evidence>
<reference evidence="12 13" key="1">
    <citation type="submission" date="2021-02" db="EMBL/GenBank/DDBJ databases">
        <authorList>
            <person name="Park J.-S."/>
        </authorList>
    </citation>
    <scope>NUCLEOTIDE SEQUENCE [LARGE SCALE GENOMIC DNA]</scope>
    <source>
        <strain evidence="12 13">188UL20-2</strain>
    </source>
</reference>
<dbReference type="InterPro" id="IPR003594">
    <property type="entry name" value="HATPase_dom"/>
</dbReference>
<comment type="catalytic activity">
    <reaction evidence="1">
        <text>ATP + protein L-histidine = ADP + protein N-phospho-L-histidine.</text>
        <dbReference type="EC" id="2.7.13.3"/>
    </reaction>
</comment>